<dbReference type="Proteomes" id="UP001054857">
    <property type="component" value="Unassembled WGS sequence"/>
</dbReference>
<dbReference type="CDD" id="cd07067">
    <property type="entry name" value="HP_PGM_like"/>
    <property type="match status" value="1"/>
</dbReference>
<comment type="caution">
    <text evidence="3">The sequence shown here is derived from an EMBL/GenBank/DDBJ whole genome shotgun (WGS) entry which is preliminary data.</text>
</comment>
<dbReference type="Gene3D" id="3.40.50.1240">
    <property type="entry name" value="Phosphoglycerate mutase-like"/>
    <property type="match status" value="1"/>
</dbReference>
<proteinExistence type="predicted"/>
<evidence type="ECO:0000256" key="2">
    <source>
        <dbReference type="SAM" id="MobiDB-lite"/>
    </source>
</evidence>
<protein>
    <submittedName>
        <fullName evidence="3">Uncharacterized protein</fullName>
    </submittedName>
</protein>
<dbReference type="AlphaFoldDB" id="A0AAD3E4F8"/>
<feature type="region of interest" description="Disordered" evidence="2">
    <location>
        <begin position="217"/>
        <end position="236"/>
    </location>
</feature>
<organism evidence="3 4">
    <name type="scientific">Astrephomene gubernaculifera</name>
    <dbReference type="NCBI Taxonomy" id="47775"/>
    <lineage>
        <taxon>Eukaryota</taxon>
        <taxon>Viridiplantae</taxon>
        <taxon>Chlorophyta</taxon>
        <taxon>core chlorophytes</taxon>
        <taxon>Chlorophyceae</taxon>
        <taxon>CS clade</taxon>
        <taxon>Chlamydomonadales</taxon>
        <taxon>Astrephomenaceae</taxon>
        <taxon>Astrephomene</taxon>
    </lineage>
</organism>
<reference evidence="3 4" key="1">
    <citation type="journal article" date="2021" name="Sci. Rep.">
        <title>Genome sequencing of the multicellular alga Astrephomene provides insights into convergent evolution of germ-soma differentiation.</title>
        <authorList>
            <person name="Yamashita S."/>
            <person name="Yamamoto K."/>
            <person name="Matsuzaki R."/>
            <person name="Suzuki S."/>
            <person name="Yamaguchi H."/>
            <person name="Hirooka S."/>
            <person name="Minakuchi Y."/>
            <person name="Miyagishima S."/>
            <person name="Kawachi M."/>
            <person name="Toyoda A."/>
            <person name="Nozaki H."/>
        </authorList>
    </citation>
    <scope>NUCLEOTIDE SEQUENCE [LARGE SCALE GENOMIC DNA]</scope>
    <source>
        <strain evidence="3 4">NIES-4017</strain>
    </source>
</reference>
<dbReference type="Pfam" id="PF00300">
    <property type="entry name" value="His_Phos_1"/>
    <property type="match status" value="1"/>
</dbReference>
<keyword evidence="4" id="KW-1185">Reference proteome</keyword>
<dbReference type="EMBL" id="BMAR01000060">
    <property type="protein sequence ID" value="GFR52238.1"/>
    <property type="molecule type" value="Genomic_DNA"/>
</dbReference>
<dbReference type="PANTHER" id="PTHR47623">
    <property type="entry name" value="OS09G0287300 PROTEIN"/>
    <property type="match status" value="1"/>
</dbReference>
<feature type="compositionally biased region" description="Low complexity" evidence="2">
    <location>
        <begin position="219"/>
        <end position="236"/>
    </location>
</feature>
<name>A0AAD3E4F8_9CHLO</name>
<evidence type="ECO:0000313" key="4">
    <source>
        <dbReference type="Proteomes" id="UP001054857"/>
    </source>
</evidence>
<sequence length="236" mass="25748">MRPCTLHFRNTTRALPPRAADRRVFCRTAPTSSAPVQEATDYTTPGEGKTLRRLILLRHADSDQTQAVRDHDRQLSSAGRQQAAQVAQLIKSKGWTPDLVLASNSKRTKQTLDEMSEVLEELGSVDAHFYGSLYTVAALDGQTREHIMECLLEVVDDVRNTVVMCVGHNKGWEEAASQFAGTAVKLRTASAALLQVYSGSWREVLRDSVTWQLVEVMGPSSPSSSSSSSATPSSSG</sequence>
<dbReference type="InterPro" id="IPR013078">
    <property type="entry name" value="His_Pase_superF_clade-1"/>
</dbReference>
<evidence type="ECO:0000256" key="1">
    <source>
        <dbReference type="PIRSR" id="PIRSR613078-2"/>
    </source>
</evidence>
<dbReference type="PANTHER" id="PTHR47623:SF1">
    <property type="entry name" value="OS09G0287300 PROTEIN"/>
    <property type="match status" value="1"/>
</dbReference>
<feature type="binding site" evidence="1">
    <location>
        <position position="107"/>
    </location>
    <ligand>
        <name>substrate</name>
    </ligand>
</feature>
<evidence type="ECO:0000313" key="3">
    <source>
        <dbReference type="EMBL" id="GFR52238.1"/>
    </source>
</evidence>
<gene>
    <name evidence="3" type="ORF">Agub_g14772</name>
</gene>
<dbReference type="SUPFAM" id="SSF53254">
    <property type="entry name" value="Phosphoglycerate mutase-like"/>
    <property type="match status" value="1"/>
</dbReference>
<dbReference type="SMART" id="SM00855">
    <property type="entry name" value="PGAM"/>
    <property type="match status" value="1"/>
</dbReference>
<dbReference type="InterPro" id="IPR029033">
    <property type="entry name" value="His_PPase_superfam"/>
</dbReference>
<accession>A0AAD3E4F8</accession>